<evidence type="ECO:0000313" key="6">
    <source>
        <dbReference type="EMBL" id="KAJ3093485.1"/>
    </source>
</evidence>
<evidence type="ECO:0000256" key="2">
    <source>
        <dbReference type="ARBA" id="ARBA00022705"/>
    </source>
</evidence>
<accession>A0AAD5SSZ5</accession>
<dbReference type="Pfam" id="PF21639">
    <property type="entry name" value="ORC5_lid"/>
    <property type="match status" value="1"/>
</dbReference>
<feature type="domain" description="ORC5 lid" evidence="5">
    <location>
        <begin position="168"/>
        <end position="224"/>
    </location>
</feature>
<proteinExistence type="predicted"/>
<dbReference type="EMBL" id="JADGJH010003057">
    <property type="protein sequence ID" value="KAJ3093485.1"/>
    <property type="molecule type" value="Genomic_DNA"/>
</dbReference>
<dbReference type="PANTHER" id="PTHR12705:SF0">
    <property type="entry name" value="ORIGIN RECOGNITION COMPLEX SUBUNIT 5"/>
    <property type="match status" value="1"/>
</dbReference>
<dbReference type="AlphaFoldDB" id="A0AAD5SSZ5"/>
<evidence type="ECO:0000313" key="7">
    <source>
        <dbReference type="Proteomes" id="UP001211907"/>
    </source>
</evidence>
<sequence length="319" mass="35512">MRCWFSAVAQRVFGGMAGSVVVDCAARFTAALLFDALLRGLLAPTTTTTPLPKCDSAADFAAALRLHVGGAGPPRFLVLDNAHALRRLGLVSGLLRLQETNPTYSPQANAHITVVFISALPWHKFKEAAEANPDPIFLYFPAYTAKETRSILALDCPPEDTLDPSLFLQFVDLAQNILSTPCRDLSEFKHIVALLYPKYKEPVVQGKVKKEDAIKLYRHIEFYFKEVLDKLYTRKLSSTEWAQTAATLRPTLASQSQSLNEAIAIDEFDMDLPYNTIYLLLASFIASYNPKGLDVRFFAKASEKRTRKVLKVSKYTSAK</sequence>
<dbReference type="InterPro" id="IPR047088">
    <property type="entry name" value="ORC5_C"/>
</dbReference>
<dbReference type="GO" id="GO:0005664">
    <property type="term" value="C:nuclear origin of replication recognition complex"/>
    <property type="evidence" value="ECO:0007669"/>
    <property type="project" value="TreeGrafter"/>
</dbReference>
<keyword evidence="2" id="KW-0235">DNA replication</keyword>
<dbReference type="InterPro" id="IPR020796">
    <property type="entry name" value="ORC5"/>
</dbReference>
<gene>
    <name evidence="6" type="primary">ORC5_1</name>
    <name evidence="6" type="ORF">HK100_006587</name>
</gene>
<evidence type="ECO:0000256" key="3">
    <source>
        <dbReference type="ARBA" id="ARBA00023242"/>
    </source>
</evidence>
<protein>
    <submittedName>
        <fullName evidence="6">Origin recognition complex subunit 5</fullName>
    </submittedName>
</protein>
<dbReference type="PANTHER" id="PTHR12705">
    <property type="entry name" value="ORIGIN RECOGNITION COMPLEX SUBUNIT 5"/>
    <property type="match status" value="1"/>
</dbReference>
<dbReference type="Pfam" id="PF14630">
    <property type="entry name" value="ORC5_C"/>
    <property type="match status" value="1"/>
</dbReference>
<dbReference type="GO" id="GO:0003688">
    <property type="term" value="F:DNA replication origin binding"/>
    <property type="evidence" value="ECO:0007669"/>
    <property type="project" value="TreeGrafter"/>
</dbReference>
<evidence type="ECO:0000259" key="4">
    <source>
        <dbReference type="Pfam" id="PF14630"/>
    </source>
</evidence>
<keyword evidence="7" id="KW-1185">Reference proteome</keyword>
<evidence type="ECO:0000256" key="1">
    <source>
        <dbReference type="ARBA" id="ARBA00004123"/>
    </source>
</evidence>
<organism evidence="6 7">
    <name type="scientific">Physocladia obscura</name>
    <dbReference type="NCBI Taxonomy" id="109957"/>
    <lineage>
        <taxon>Eukaryota</taxon>
        <taxon>Fungi</taxon>
        <taxon>Fungi incertae sedis</taxon>
        <taxon>Chytridiomycota</taxon>
        <taxon>Chytridiomycota incertae sedis</taxon>
        <taxon>Chytridiomycetes</taxon>
        <taxon>Chytridiales</taxon>
        <taxon>Chytriomycetaceae</taxon>
        <taxon>Physocladia</taxon>
    </lineage>
</organism>
<name>A0AAD5SSZ5_9FUNG</name>
<dbReference type="Proteomes" id="UP001211907">
    <property type="component" value="Unassembled WGS sequence"/>
</dbReference>
<evidence type="ECO:0000259" key="5">
    <source>
        <dbReference type="Pfam" id="PF21639"/>
    </source>
</evidence>
<keyword evidence="3" id="KW-0539">Nucleus</keyword>
<comment type="caution">
    <text evidence="6">The sequence shown here is derived from an EMBL/GenBank/DDBJ whole genome shotgun (WGS) entry which is preliminary data.</text>
</comment>
<feature type="non-terminal residue" evidence="6">
    <location>
        <position position="319"/>
    </location>
</feature>
<dbReference type="InterPro" id="IPR027417">
    <property type="entry name" value="P-loop_NTPase"/>
</dbReference>
<comment type="subcellular location">
    <subcellularLocation>
        <location evidence="1">Nucleus</location>
    </subcellularLocation>
</comment>
<reference evidence="6" key="1">
    <citation type="submission" date="2020-05" db="EMBL/GenBank/DDBJ databases">
        <title>Phylogenomic resolution of chytrid fungi.</title>
        <authorList>
            <person name="Stajich J.E."/>
            <person name="Amses K."/>
            <person name="Simmons R."/>
            <person name="Seto K."/>
            <person name="Myers J."/>
            <person name="Bonds A."/>
            <person name="Quandt C.A."/>
            <person name="Barry K."/>
            <person name="Liu P."/>
            <person name="Grigoriev I."/>
            <person name="Longcore J.E."/>
            <person name="James T.Y."/>
        </authorList>
    </citation>
    <scope>NUCLEOTIDE SEQUENCE</scope>
    <source>
        <strain evidence="6">JEL0513</strain>
    </source>
</reference>
<feature type="domain" description="Origin recognition complex subunit 5 C-terminal" evidence="4">
    <location>
        <begin position="272"/>
        <end position="308"/>
    </location>
</feature>
<dbReference type="SUPFAM" id="SSF52540">
    <property type="entry name" value="P-loop containing nucleoside triphosphate hydrolases"/>
    <property type="match status" value="1"/>
</dbReference>
<dbReference type="GO" id="GO:0006270">
    <property type="term" value="P:DNA replication initiation"/>
    <property type="evidence" value="ECO:0007669"/>
    <property type="project" value="TreeGrafter"/>
</dbReference>
<dbReference type="InterPro" id="IPR048866">
    <property type="entry name" value="ORC5_lid"/>
</dbReference>